<evidence type="ECO:0008006" key="8">
    <source>
        <dbReference type="Google" id="ProtNLM"/>
    </source>
</evidence>
<dbReference type="PROSITE" id="PS50177">
    <property type="entry name" value="NTF2_DOMAIN"/>
    <property type="match status" value="1"/>
</dbReference>
<feature type="compositionally biased region" description="Low complexity" evidence="3">
    <location>
        <begin position="274"/>
        <end position="288"/>
    </location>
</feature>
<dbReference type="Pfam" id="PF00076">
    <property type="entry name" value="RRM_1"/>
    <property type="match status" value="1"/>
</dbReference>
<reference evidence="6 7" key="1">
    <citation type="submission" date="2018-11" db="EMBL/GenBank/DDBJ databases">
        <title>Genome sequence of Saitozyma podzolica DSM 27192.</title>
        <authorList>
            <person name="Aliyu H."/>
            <person name="Gorte O."/>
            <person name="Ochsenreither K."/>
        </authorList>
    </citation>
    <scope>NUCLEOTIDE SEQUENCE [LARGE SCALE GENOMIC DNA]</scope>
    <source>
        <strain evidence="6 7">DSM 27192</strain>
    </source>
</reference>
<dbReference type="CDD" id="cd00780">
    <property type="entry name" value="NTF2"/>
    <property type="match status" value="1"/>
</dbReference>
<feature type="domain" description="NTF2" evidence="5">
    <location>
        <begin position="31"/>
        <end position="147"/>
    </location>
</feature>
<evidence type="ECO:0000259" key="4">
    <source>
        <dbReference type="PROSITE" id="PS50102"/>
    </source>
</evidence>
<dbReference type="InterPro" id="IPR039539">
    <property type="entry name" value="Ras_GTPase_bind_prot"/>
</dbReference>
<dbReference type="InterPro" id="IPR018222">
    <property type="entry name" value="Nuclear_transport_factor_2_euk"/>
</dbReference>
<dbReference type="GO" id="GO:0003729">
    <property type="term" value="F:mRNA binding"/>
    <property type="evidence" value="ECO:0007669"/>
    <property type="project" value="TreeGrafter"/>
</dbReference>
<evidence type="ECO:0000256" key="2">
    <source>
        <dbReference type="PROSITE-ProRule" id="PRU00176"/>
    </source>
</evidence>
<feature type="region of interest" description="Disordered" evidence="3">
    <location>
        <begin position="192"/>
        <end position="218"/>
    </location>
</feature>
<accession>A0A427YJN7</accession>
<dbReference type="InterPro" id="IPR002075">
    <property type="entry name" value="NTF2_dom"/>
</dbReference>
<dbReference type="SUPFAM" id="SSF54928">
    <property type="entry name" value="RNA-binding domain, RBD"/>
    <property type="match status" value="1"/>
</dbReference>
<feature type="compositionally biased region" description="Gly residues" evidence="3">
    <location>
        <begin position="519"/>
        <end position="528"/>
    </location>
</feature>
<dbReference type="STRING" id="1890683.A0A427YJN7"/>
<dbReference type="SMART" id="SM00360">
    <property type="entry name" value="RRM"/>
    <property type="match status" value="1"/>
</dbReference>
<evidence type="ECO:0000256" key="1">
    <source>
        <dbReference type="ARBA" id="ARBA00022884"/>
    </source>
</evidence>
<dbReference type="GO" id="GO:0034517">
    <property type="term" value="P:ribophagy"/>
    <property type="evidence" value="ECO:0007669"/>
    <property type="project" value="TreeGrafter"/>
</dbReference>
<feature type="region of interest" description="Disordered" evidence="3">
    <location>
        <begin position="445"/>
        <end position="534"/>
    </location>
</feature>
<evidence type="ECO:0000256" key="3">
    <source>
        <dbReference type="SAM" id="MobiDB-lite"/>
    </source>
</evidence>
<dbReference type="InterPro" id="IPR035979">
    <property type="entry name" value="RBD_domain_sf"/>
</dbReference>
<feature type="region of interest" description="Disordered" evidence="3">
    <location>
        <begin position="235"/>
        <end position="300"/>
    </location>
</feature>
<proteinExistence type="predicted"/>
<dbReference type="SUPFAM" id="SSF54427">
    <property type="entry name" value="NTF2-like"/>
    <property type="match status" value="1"/>
</dbReference>
<protein>
    <recommendedName>
        <fullName evidence="8">NTF2 domain-containing protein</fullName>
    </recommendedName>
</protein>
<keyword evidence="1 2" id="KW-0694">RNA-binding</keyword>
<feature type="compositionally biased region" description="Gly residues" evidence="3">
    <location>
        <begin position="446"/>
        <end position="457"/>
    </location>
</feature>
<dbReference type="GO" id="GO:0016579">
    <property type="term" value="P:protein deubiquitination"/>
    <property type="evidence" value="ECO:0007669"/>
    <property type="project" value="TreeGrafter"/>
</dbReference>
<sequence length="534" mass="54932">MSAVTAQTNGHAGSSSDLPVVTANKIQPNDVGWQFVPQYYNFMNKQPHRLHCFYNKRSTFIHGEEGEEAQVALGQQEIHDRIAAIGYDQCKVYIHSIDSQSSANGGIIILVIGEMSNANQPWRKFTQTFFLAEQPNGYFVLNDIFRYLKEETDEEEEEVAELPTEDEVVPAPAAPVAEPEVAAAVQEETKVVEAAQPHPAPEPEPVTAPAHPDSSAVPEEAVIASVPDKDISPADAAAAVEEPTTATNPPIEEAAETKPEVPSPAPSSTPAPVLPNGTPAPAISAPAAAPAPAPAPAPAKPAAPKTWASLAAAARPAAIPSAPAVTVAATPAVKKEAAAAPAPAAAAPAAAAPPAAPASGTPRHPFYENASKVQTPQCFVKLPNWSPDAQGGAESMDEATLREVASRFGEVAKVEIVKSKACAFVEFANVQSARKAIIASLSTAQGGEGGVKVGTEGGKLNFETRKEKDERRPKGGARGGAPERGGARGGARVGGGGREDFANGGERSSAAGRGRGRGRGGPAGGAGERGPAAK</sequence>
<comment type="caution">
    <text evidence="6">The sequence shown here is derived from an EMBL/GenBank/DDBJ whole genome shotgun (WGS) entry which is preliminary data.</text>
</comment>
<feature type="compositionally biased region" description="Low complexity" evidence="3">
    <location>
        <begin position="235"/>
        <end position="250"/>
    </location>
</feature>
<dbReference type="AlphaFoldDB" id="A0A427YJN7"/>
<keyword evidence="7" id="KW-1185">Reference proteome</keyword>
<dbReference type="InterPro" id="IPR032710">
    <property type="entry name" value="NTF2-like_dom_sf"/>
</dbReference>
<dbReference type="InterPro" id="IPR012677">
    <property type="entry name" value="Nucleotide-bd_a/b_plait_sf"/>
</dbReference>
<feature type="compositionally biased region" description="Basic and acidic residues" evidence="3">
    <location>
        <begin position="462"/>
        <end position="473"/>
    </location>
</feature>
<evidence type="ECO:0000313" key="6">
    <source>
        <dbReference type="EMBL" id="RSH91287.1"/>
    </source>
</evidence>
<dbReference type="GO" id="GO:1990904">
    <property type="term" value="C:ribonucleoprotein complex"/>
    <property type="evidence" value="ECO:0007669"/>
    <property type="project" value="TreeGrafter"/>
</dbReference>
<dbReference type="Gene3D" id="3.30.70.330">
    <property type="match status" value="1"/>
</dbReference>
<dbReference type="GO" id="GO:0005829">
    <property type="term" value="C:cytosol"/>
    <property type="evidence" value="ECO:0007669"/>
    <property type="project" value="TreeGrafter"/>
</dbReference>
<dbReference type="CDD" id="cd00590">
    <property type="entry name" value="RRM_SF"/>
    <property type="match status" value="1"/>
</dbReference>
<dbReference type="InterPro" id="IPR000504">
    <property type="entry name" value="RRM_dom"/>
</dbReference>
<dbReference type="PANTHER" id="PTHR10693">
    <property type="entry name" value="RAS GTPASE-ACTIVATING PROTEIN-BINDING PROTEIN"/>
    <property type="match status" value="1"/>
</dbReference>
<dbReference type="EMBL" id="RSCD01000008">
    <property type="protein sequence ID" value="RSH91287.1"/>
    <property type="molecule type" value="Genomic_DNA"/>
</dbReference>
<dbReference type="PANTHER" id="PTHR10693:SF20">
    <property type="entry name" value="AT27578P"/>
    <property type="match status" value="1"/>
</dbReference>
<feature type="compositionally biased region" description="Gly residues" evidence="3">
    <location>
        <begin position="476"/>
        <end position="496"/>
    </location>
</feature>
<gene>
    <name evidence="6" type="ORF">EHS25_009586</name>
</gene>
<dbReference type="Pfam" id="PF02136">
    <property type="entry name" value="NTF2"/>
    <property type="match status" value="1"/>
</dbReference>
<organism evidence="6 7">
    <name type="scientific">Saitozyma podzolica</name>
    <dbReference type="NCBI Taxonomy" id="1890683"/>
    <lineage>
        <taxon>Eukaryota</taxon>
        <taxon>Fungi</taxon>
        <taxon>Dikarya</taxon>
        <taxon>Basidiomycota</taxon>
        <taxon>Agaricomycotina</taxon>
        <taxon>Tremellomycetes</taxon>
        <taxon>Tremellales</taxon>
        <taxon>Trimorphomycetaceae</taxon>
        <taxon>Saitozyma</taxon>
    </lineage>
</organism>
<dbReference type="PROSITE" id="PS50102">
    <property type="entry name" value="RRM"/>
    <property type="match status" value="1"/>
</dbReference>
<dbReference type="GO" id="GO:1990861">
    <property type="term" value="C:Ubp3-Bre5 deubiquitination complex"/>
    <property type="evidence" value="ECO:0007669"/>
    <property type="project" value="TreeGrafter"/>
</dbReference>
<name>A0A427YJN7_9TREE</name>
<feature type="compositionally biased region" description="Pro residues" evidence="3">
    <location>
        <begin position="289"/>
        <end position="300"/>
    </location>
</feature>
<evidence type="ECO:0000259" key="5">
    <source>
        <dbReference type="PROSITE" id="PS50177"/>
    </source>
</evidence>
<dbReference type="Gene3D" id="3.10.450.50">
    <property type="match status" value="1"/>
</dbReference>
<feature type="domain" description="RRM" evidence="4">
    <location>
        <begin position="378"/>
        <end position="467"/>
    </location>
</feature>
<dbReference type="FunFam" id="3.10.450.50:FF:000003">
    <property type="entry name" value="Nuclear transport factor 2 family protein"/>
    <property type="match status" value="1"/>
</dbReference>
<dbReference type="OrthoDB" id="339151at2759"/>
<evidence type="ECO:0000313" key="7">
    <source>
        <dbReference type="Proteomes" id="UP000279259"/>
    </source>
</evidence>
<dbReference type="Proteomes" id="UP000279259">
    <property type="component" value="Unassembled WGS sequence"/>
</dbReference>
<feature type="compositionally biased region" description="Pro residues" evidence="3">
    <location>
        <begin position="261"/>
        <end position="273"/>
    </location>
</feature>